<keyword evidence="4 5" id="KW-0349">Heme</keyword>
<keyword evidence="6" id="KW-0812">Transmembrane</keyword>
<keyword evidence="6" id="KW-1133">Transmembrane helix</keyword>
<dbReference type="Gene3D" id="1.10.630.10">
    <property type="entry name" value="Cytochrome P450"/>
    <property type="match status" value="1"/>
</dbReference>
<evidence type="ECO:0000313" key="7">
    <source>
        <dbReference type="EMBL" id="RPA72765.1"/>
    </source>
</evidence>
<dbReference type="PANTHER" id="PTHR24305">
    <property type="entry name" value="CYTOCHROME P450"/>
    <property type="match status" value="1"/>
</dbReference>
<keyword evidence="3 4" id="KW-0408">Iron</keyword>
<feature type="transmembrane region" description="Helical" evidence="6">
    <location>
        <begin position="20"/>
        <end position="42"/>
    </location>
</feature>
<protein>
    <submittedName>
        <fullName evidence="7">Cytochrome P450</fullName>
    </submittedName>
</protein>
<dbReference type="Pfam" id="PF00067">
    <property type="entry name" value="p450"/>
    <property type="match status" value="1"/>
</dbReference>
<keyword evidence="8" id="KW-1185">Reference proteome</keyword>
<evidence type="ECO:0000256" key="1">
    <source>
        <dbReference type="ARBA" id="ARBA00001971"/>
    </source>
</evidence>
<dbReference type="InterPro" id="IPR017972">
    <property type="entry name" value="Cyt_P450_CS"/>
</dbReference>
<accession>A0A3N4HF07</accession>
<organism evidence="7 8">
    <name type="scientific">Ascobolus immersus RN42</name>
    <dbReference type="NCBI Taxonomy" id="1160509"/>
    <lineage>
        <taxon>Eukaryota</taxon>
        <taxon>Fungi</taxon>
        <taxon>Dikarya</taxon>
        <taxon>Ascomycota</taxon>
        <taxon>Pezizomycotina</taxon>
        <taxon>Pezizomycetes</taxon>
        <taxon>Pezizales</taxon>
        <taxon>Ascobolaceae</taxon>
        <taxon>Ascobolus</taxon>
    </lineage>
</organism>
<dbReference type="PRINTS" id="PR00463">
    <property type="entry name" value="EP450I"/>
</dbReference>
<dbReference type="PANTHER" id="PTHR24305:SF108">
    <property type="entry name" value="P450, PUTATIVE (EUROFUNG)-RELATED"/>
    <property type="match status" value="1"/>
</dbReference>
<dbReference type="EMBL" id="ML119847">
    <property type="protein sequence ID" value="RPA72765.1"/>
    <property type="molecule type" value="Genomic_DNA"/>
</dbReference>
<keyword evidence="6" id="KW-0472">Membrane</keyword>
<reference evidence="7 8" key="1">
    <citation type="journal article" date="2018" name="Nat. Ecol. Evol.">
        <title>Pezizomycetes genomes reveal the molecular basis of ectomycorrhizal truffle lifestyle.</title>
        <authorList>
            <person name="Murat C."/>
            <person name="Payen T."/>
            <person name="Noel B."/>
            <person name="Kuo A."/>
            <person name="Morin E."/>
            <person name="Chen J."/>
            <person name="Kohler A."/>
            <person name="Krizsan K."/>
            <person name="Balestrini R."/>
            <person name="Da Silva C."/>
            <person name="Montanini B."/>
            <person name="Hainaut M."/>
            <person name="Levati E."/>
            <person name="Barry K.W."/>
            <person name="Belfiori B."/>
            <person name="Cichocki N."/>
            <person name="Clum A."/>
            <person name="Dockter R.B."/>
            <person name="Fauchery L."/>
            <person name="Guy J."/>
            <person name="Iotti M."/>
            <person name="Le Tacon F."/>
            <person name="Lindquist E.A."/>
            <person name="Lipzen A."/>
            <person name="Malagnac F."/>
            <person name="Mello A."/>
            <person name="Molinier V."/>
            <person name="Miyauchi S."/>
            <person name="Poulain J."/>
            <person name="Riccioni C."/>
            <person name="Rubini A."/>
            <person name="Sitrit Y."/>
            <person name="Splivallo R."/>
            <person name="Traeger S."/>
            <person name="Wang M."/>
            <person name="Zifcakova L."/>
            <person name="Wipf D."/>
            <person name="Zambonelli A."/>
            <person name="Paolocci F."/>
            <person name="Nowrousian M."/>
            <person name="Ottonello S."/>
            <person name="Baldrian P."/>
            <person name="Spatafora J.W."/>
            <person name="Henrissat B."/>
            <person name="Nagy L.G."/>
            <person name="Aury J.M."/>
            <person name="Wincker P."/>
            <person name="Grigoriev I.V."/>
            <person name="Bonfante P."/>
            <person name="Martin F.M."/>
        </authorList>
    </citation>
    <scope>NUCLEOTIDE SEQUENCE [LARGE SCALE GENOMIC DNA]</scope>
    <source>
        <strain evidence="7 8">RN42</strain>
    </source>
</reference>
<dbReference type="AlphaFoldDB" id="A0A3N4HF07"/>
<sequence>MGVIEELLATQLHNFSFSDFAIAVGATFALYRLAIIFYRIYLSPLAKIPGPKLAAATSLYQTYFDIIKNGTFVFHVPQKLHPKYGPTVRVGPNRIRLSDAESFQQIHKIGTKFTKDRDFYLMFGHDYIVNERSNEIHRKRRAPFANSFGPAEVRKQEPLVREKMERLLNKFDELCKDGGEKASVNLDWAIQCMALEVFFQFSFGTEVEKYIDTPGFAHSIISDGEPFMNQNIRSRTFPTFYYCVSPWFPEWFKNLTMDSWMVQIRFKAMGAGLIRDYGKKYLEAKRSGKELTGPDGGPKKYTYLDGLLDRLKEGEELSEQVVYDAVFIFIASFATVASVINQAIVGINRNQSIYKKVMKEIDEAYATEKVQKNGGYIDSDTIQGMSYFQAVYKEALRLAVAASGPLPRVTPPEGATLAGHYFPGGTIVEHAIYTMQTNASVFPDPLVFRPERWLASPKEVAEMDKYMIAFGGGSRICLGQNLGAVQVQVTIVGILRRFDVELSKGLQEKGIEFLDKWGSLLISDFVCTIRPRKV</sequence>
<dbReference type="InterPro" id="IPR036396">
    <property type="entry name" value="Cyt_P450_sf"/>
</dbReference>
<dbReference type="OrthoDB" id="1470350at2759"/>
<dbReference type="PRINTS" id="PR00385">
    <property type="entry name" value="P450"/>
</dbReference>
<dbReference type="InterPro" id="IPR002401">
    <property type="entry name" value="Cyt_P450_E_grp-I"/>
</dbReference>
<dbReference type="GO" id="GO:0016705">
    <property type="term" value="F:oxidoreductase activity, acting on paired donors, with incorporation or reduction of molecular oxygen"/>
    <property type="evidence" value="ECO:0007669"/>
    <property type="project" value="InterPro"/>
</dbReference>
<dbReference type="PROSITE" id="PS00086">
    <property type="entry name" value="CYTOCHROME_P450"/>
    <property type="match status" value="1"/>
</dbReference>
<dbReference type="GO" id="GO:0004497">
    <property type="term" value="F:monooxygenase activity"/>
    <property type="evidence" value="ECO:0007669"/>
    <property type="project" value="UniProtKB-KW"/>
</dbReference>
<keyword evidence="2 4" id="KW-0479">Metal-binding</keyword>
<name>A0A3N4HF07_ASCIM</name>
<dbReference type="Proteomes" id="UP000275078">
    <property type="component" value="Unassembled WGS sequence"/>
</dbReference>
<evidence type="ECO:0000256" key="4">
    <source>
        <dbReference type="PIRSR" id="PIRSR602401-1"/>
    </source>
</evidence>
<keyword evidence="5" id="KW-0503">Monooxygenase</keyword>
<dbReference type="GO" id="GO:0005506">
    <property type="term" value="F:iron ion binding"/>
    <property type="evidence" value="ECO:0007669"/>
    <property type="project" value="InterPro"/>
</dbReference>
<dbReference type="GO" id="GO:0020037">
    <property type="term" value="F:heme binding"/>
    <property type="evidence" value="ECO:0007669"/>
    <property type="project" value="InterPro"/>
</dbReference>
<comment type="similarity">
    <text evidence="5">Belongs to the cytochrome P450 family.</text>
</comment>
<dbReference type="STRING" id="1160509.A0A3N4HF07"/>
<keyword evidence="5" id="KW-0560">Oxidoreductase</keyword>
<evidence type="ECO:0000256" key="5">
    <source>
        <dbReference type="RuleBase" id="RU000461"/>
    </source>
</evidence>
<dbReference type="SUPFAM" id="SSF48264">
    <property type="entry name" value="Cytochrome P450"/>
    <property type="match status" value="1"/>
</dbReference>
<evidence type="ECO:0000256" key="2">
    <source>
        <dbReference type="ARBA" id="ARBA00022723"/>
    </source>
</evidence>
<evidence type="ECO:0000313" key="8">
    <source>
        <dbReference type="Proteomes" id="UP000275078"/>
    </source>
</evidence>
<dbReference type="InterPro" id="IPR001128">
    <property type="entry name" value="Cyt_P450"/>
</dbReference>
<evidence type="ECO:0000256" key="3">
    <source>
        <dbReference type="ARBA" id="ARBA00023004"/>
    </source>
</evidence>
<evidence type="ECO:0000256" key="6">
    <source>
        <dbReference type="SAM" id="Phobius"/>
    </source>
</evidence>
<feature type="binding site" description="axial binding residue" evidence="4">
    <location>
        <position position="477"/>
    </location>
    <ligand>
        <name>heme</name>
        <dbReference type="ChEBI" id="CHEBI:30413"/>
    </ligand>
    <ligandPart>
        <name>Fe</name>
        <dbReference type="ChEBI" id="CHEBI:18248"/>
    </ligandPart>
</feature>
<comment type="cofactor">
    <cofactor evidence="1 4">
        <name>heme</name>
        <dbReference type="ChEBI" id="CHEBI:30413"/>
    </cofactor>
</comment>
<dbReference type="InterPro" id="IPR050121">
    <property type="entry name" value="Cytochrome_P450_monoxygenase"/>
</dbReference>
<proteinExistence type="inferred from homology"/>
<gene>
    <name evidence="7" type="ORF">BJ508DRAFT_216741</name>
</gene>